<organism evidence="2">
    <name type="scientific">mine drainage metagenome</name>
    <dbReference type="NCBI Taxonomy" id="410659"/>
    <lineage>
        <taxon>unclassified sequences</taxon>
        <taxon>metagenomes</taxon>
        <taxon>ecological metagenomes</taxon>
    </lineage>
</organism>
<dbReference type="InterPro" id="IPR050266">
    <property type="entry name" value="AB_hydrolase_sf"/>
</dbReference>
<evidence type="ECO:0000313" key="2">
    <source>
        <dbReference type="EMBL" id="OIR05452.1"/>
    </source>
</evidence>
<comment type="caution">
    <text evidence="2">The sequence shown here is derived from an EMBL/GenBank/DDBJ whole genome shotgun (WGS) entry which is preliminary data.</text>
</comment>
<dbReference type="PRINTS" id="PR00111">
    <property type="entry name" value="ABHYDROLASE"/>
</dbReference>
<dbReference type="InterPro" id="IPR029058">
    <property type="entry name" value="AB_hydrolase_fold"/>
</dbReference>
<dbReference type="Pfam" id="PF00561">
    <property type="entry name" value="Abhydrolase_1"/>
    <property type="match status" value="1"/>
</dbReference>
<keyword evidence="2" id="KW-0808">Transferase</keyword>
<proteinExistence type="predicted"/>
<dbReference type="EMBL" id="MLJW01000050">
    <property type="protein sequence ID" value="OIR05452.1"/>
    <property type="molecule type" value="Genomic_DNA"/>
</dbReference>
<evidence type="ECO:0000259" key="1">
    <source>
        <dbReference type="Pfam" id="PF00561"/>
    </source>
</evidence>
<protein>
    <submittedName>
        <fullName evidence="2">Dihydrolipoyllysine-residue acetyltransferase component of acetoin cleaving system</fullName>
        <ecNumber evidence="2">2.3.1.12</ecNumber>
    </submittedName>
</protein>
<gene>
    <name evidence="2" type="primary">acoC_1</name>
    <name evidence="2" type="ORF">GALL_125040</name>
</gene>
<sequence>MKAHFVKYKNSNISYRRYGESRKLLFCFHGYGENASSFAFLETVLGKTFEIIAIDFPFHGLTEWKEDLLFTNTDLINIINLISSPKQTFSILGYSMGGRVALHLLQTNPDRIEQLVLVAPDGFHHNIWHRFSTKTFIGNKLFAFTMKHPFWLFGLMKLFYKLHLFNKPIFNFVHYYLDDKESRLMLYKRWTTMRKFNPDLHLVKKIVQKNKIPIGLIFGKYDHVILTKHGLTFQNNIKELVEVKELKAGHQLLKLKYATEIADMFRR</sequence>
<dbReference type="GO" id="GO:0004742">
    <property type="term" value="F:dihydrolipoyllysine-residue acetyltransferase activity"/>
    <property type="evidence" value="ECO:0007669"/>
    <property type="project" value="UniProtKB-EC"/>
</dbReference>
<reference evidence="2" key="1">
    <citation type="submission" date="2016-10" db="EMBL/GenBank/DDBJ databases">
        <title>Sequence of Gallionella enrichment culture.</title>
        <authorList>
            <person name="Poehlein A."/>
            <person name="Muehling M."/>
            <person name="Daniel R."/>
        </authorList>
    </citation>
    <scope>NUCLEOTIDE SEQUENCE</scope>
</reference>
<dbReference type="GO" id="GO:0016020">
    <property type="term" value="C:membrane"/>
    <property type="evidence" value="ECO:0007669"/>
    <property type="project" value="TreeGrafter"/>
</dbReference>
<name>A0A1J5SV18_9ZZZZ</name>
<dbReference type="InterPro" id="IPR000073">
    <property type="entry name" value="AB_hydrolase_1"/>
</dbReference>
<dbReference type="AlphaFoldDB" id="A0A1J5SV18"/>
<dbReference type="PANTHER" id="PTHR43798:SF33">
    <property type="entry name" value="HYDROLASE, PUTATIVE (AFU_ORTHOLOGUE AFUA_2G14860)-RELATED"/>
    <property type="match status" value="1"/>
</dbReference>
<dbReference type="PANTHER" id="PTHR43798">
    <property type="entry name" value="MONOACYLGLYCEROL LIPASE"/>
    <property type="match status" value="1"/>
</dbReference>
<dbReference type="Gene3D" id="3.40.50.1820">
    <property type="entry name" value="alpha/beta hydrolase"/>
    <property type="match status" value="1"/>
</dbReference>
<dbReference type="SUPFAM" id="SSF53474">
    <property type="entry name" value="alpha/beta-Hydrolases"/>
    <property type="match status" value="1"/>
</dbReference>
<accession>A0A1J5SV18</accession>
<keyword evidence="2" id="KW-0012">Acyltransferase</keyword>
<dbReference type="EC" id="2.3.1.12" evidence="2"/>
<feature type="domain" description="AB hydrolase-1" evidence="1">
    <location>
        <begin position="24"/>
        <end position="128"/>
    </location>
</feature>